<keyword evidence="2" id="KW-1185">Reference proteome</keyword>
<proteinExistence type="predicted"/>
<gene>
    <name evidence="1" type="ORF">Nepgr_025556</name>
</gene>
<dbReference type="Proteomes" id="UP001279734">
    <property type="component" value="Unassembled WGS sequence"/>
</dbReference>
<sequence length="215" mass="23487">MMQLCTPKSRFPIGPSYAEILCCGIGADPTGSLVGGEACWPISEDDRKAALGLVDAPLDPVLESPIGLDSYPPGPPNPEVDLLKTPPSISRILTKSMADPPHRFPAAVKSRRKRNPRPKTQRVNAFKGLWMVPWIGIGFLATRPIMAAKVMDVGVQLTRFMMRRPISMIGPRRWCSHRLCRVPAAILGFDSFYANAVMSRACLADDGATENAFAR</sequence>
<accession>A0AAD3XZT3</accession>
<dbReference type="AlphaFoldDB" id="A0AAD3XZT3"/>
<organism evidence="1 2">
    <name type="scientific">Nepenthes gracilis</name>
    <name type="common">Slender pitcher plant</name>
    <dbReference type="NCBI Taxonomy" id="150966"/>
    <lineage>
        <taxon>Eukaryota</taxon>
        <taxon>Viridiplantae</taxon>
        <taxon>Streptophyta</taxon>
        <taxon>Embryophyta</taxon>
        <taxon>Tracheophyta</taxon>
        <taxon>Spermatophyta</taxon>
        <taxon>Magnoliopsida</taxon>
        <taxon>eudicotyledons</taxon>
        <taxon>Gunneridae</taxon>
        <taxon>Pentapetalae</taxon>
        <taxon>Caryophyllales</taxon>
        <taxon>Nepenthaceae</taxon>
        <taxon>Nepenthes</taxon>
    </lineage>
</organism>
<name>A0AAD3XZT3_NEPGR</name>
<evidence type="ECO:0000313" key="1">
    <source>
        <dbReference type="EMBL" id="GMH23713.1"/>
    </source>
</evidence>
<comment type="caution">
    <text evidence="1">The sequence shown here is derived from an EMBL/GenBank/DDBJ whole genome shotgun (WGS) entry which is preliminary data.</text>
</comment>
<dbReference type="EMBL" id="BSYO01000026">
    <property type="protein sequence ID" value="GMH23713.1"/>
    <property type="molecule type" value="Genomic_DNA"/>
</dbReference>
<reference evidence="1" key="1">
    <citation type="submission" date="2023-05" db="EMBL/GenBank/DDBJ databases">
        <title>Nepenthes gracilis genome sequencing.</title>
        <authorList>
            <person name="Fukushima K."/>
        </authorList>
    </citation>
    <scope>NUCLEOTIDE SEQUENCE</scope>
    <source>
        <strain evidence="1">SING2019-196</strain>
    </source>
</reference>
<evidence type="ECO:0000313" key="2">
    <source>
        <dbReference type="Proteomes" id="UP001279734"/>
    </source>
</evidence>
<protein>
    <submittedName>
        <fullName evidence="1">Uncharacterized protein</fullName>
    </submittedName>
</protein>